<keyword evidence="3" id="KW-1185">Reference proteome</keyword>
<dbReference type="Pfam" id="PF07963">
    <property type="entry name" value="N_methyl"/>
    <property type="match status" value="1"/>
</dbReference>
<dbReference type="Proteomes" id="UP000283077">
    <property type="component" value="Unassembled WGS sequence"/>
</dbReference>
<reference evidence="2 3" key="1">
    <citation type="submission" date="2019-01" db="EMBL/GenBank/DDBJ databases">
        <authorList>
            <person name="Chen W.-M."/>
        </authorList>
    </citation>
    <scope>NUCLEOTIDE SEQUENCE [LARGE SCALE GENOMIC DNA]</scope>
    <source>
        <strain evidence="2 3">KYPC3</strain>
    </source>
</reference>
<dbReference type="AlphaFoldDB" id="A0A437QET7"/>
<evidence type="ECO:0000256" key="1">
    <source>
        <dbReference type="SAM" id="Phobius"/>
    </source>
</evidence>
<dbReference type="RefSeq" id="WP_127700819.1">
    <property type="nucleotide sequence ID" value="NZ_SACS01000028.1"/>
</dbReference>
<comment type="caution">
    <text evidence="2">The sequence shown here is derived from an EMBL/GenBank/DDBJ whole genome shotgun (WGS) entry which is preliminary data.</text>
</comment>
<dbReference type="NCBIfam" id="TIGR02532">
    <property type="entry name" value="IV_pilin_GFxxxE"/>
    <property type="match status" value="1"/>
</dbReference>
<sequence length="290" mass="32082">MRRRSLPLQLKKSQLGVTLVELVVVILLLGILATGLTSYLRIGATMVVDATAVQQTLQQSRFALERVVRELRGAVPNSVRVLNSADNSISCVEFTPLVQSGVYRDLPLYPDRRNWIGITTFNSGWTVQTGQRLSVYPTNSDHIYDLAWARTGVVAANQAAMDDGDGNANTRRIRLDDISGQLMTYITESPQKRFYLLNSPVSFCLVGQQLRRYSGYGFSVAQPLPPTPPGSLGDVIATGLTNQSDEPAFLLNAAVLNRNAVLHLFWRFSPARDVGQDLFFNHEVHIPNVP</sequence>
<dbReference type="OrthoDB" id="9788802at2"/>
<proteinExistence type="predicted"/>
<evidence type="ECO:0000313" key="2">
    <source>
        <dbReference type="EMBL" id="RVU33067.1"/>
    </source>
</evidence>
<protein>
    <submittedName>
        <fullName evidence="2">Prepilin-type N-terminal cleavage/methylation domain-containing protein</fullName>
    </submittedName>
</protein>
<keyword evidence="1" id="KW-0472">Membrane</keyword>
<feature type="transmembrane region" description="Helical" evidence="1">
    <location>
        <begin position="20"/>
        <end position="40"/>
    </location>
</feature>
<dbReference type="EMBL" id="SACS01000028">
    <property type="protein sequence ID" value="RVU33067.1"/>
    <property type="molecule type" value="Genomic_DNA"/>
</dbReference>
<evidence type="ECO:0000313" key="3">
    <source>
        <dbReference type="Proteomes" id="UP000283077"/>
    </source>
</evidence>
<keyword evidence="1" id="KW-0812">Transmembrane</keyword>
<accession>A0A437QET7</accession>
<dbReference type="InterPro" id="IPR012902">
    <property type="entry name" value="N_methyl_site"/>
</dbReference>
<organism evidence="2 3">
    <name type="scientific">Rheinheimera riviphila</name>
    <dbReference type="NCBI Taxonomy" id="1834037"/>
    <lineage>
        <taxon>Bacteria</taxon>
        <taxon>Pseudomonadati</taxon>
        <taxon>Pseudomonadota</taxon>
        <taxon>Gammaproteobacteria</taxon>
        <taxon>Chromatiales</taxon>
        <taxon>Chromatiaceae</taxon>
        <taxon>Rheinheimera</taxon>
    </lineage>
</organism>
<keyword evidence="1" id="KW-1133">Transmembrane helix</keyword>
<gene>
    <name evidence="2" type="ORF">EOE67_18515</name>
</gene>
<name>A0A437QET7_9GAMM</name>